<reference evidence="1 2" key="1">
    <citation type="submission" date="2018-08" db="EMBL/GenBank/DDBJ databases">
        <authorList>
            <consortium name="Pathogen Informatics"/>
        </authorList>
    </citation>
    <scope>NUCLEOTIDE SEQUENCE [LARGE SCALE GENOMIC DNA]</scope>
    <source>
        <strain evidence="1 2">EuSCAPE_IT371</strain>
    </source>
</reference>
<evidence type="ECO:0000313" key="1">
    <source>
        <dbReference type="EMBL" id="SXD86825.1"/>
    </source>
</evidence>
<dbReference type="Proteomes" id="UP000257712">
    <property type="component" value="Unassembled WGS sequence"/>
</dbReference>
<name>A0A8B4TPB0_9ENTR</name>
<organism evidence="1 2">
    <name type="scientific">Klebsiella quasivariicola</name>
    <dbReference type="NCBI Taxonomy" id="2026240"/>
    <lineage>
        <taxon>Bacteria</taxon>
        <taxon>Pseudomonadati</taxon>
        <taxon>Pseudomonadota</taxon>
        <taxon>Gammaproteobacteria</taxon>
        <taxon>Enterobacterales</taxon>
        <taxon>Enterobacteriaceae</taxon>
        <taxon>Klebsiella/Raoultella group</taxon>
        <taxon>Klebsiella</taxon>
        <taxon>Klebsiella pneumoniae complex</taxon>
    </lineage>
</organism>
<dbReference type="AlphaFoldDB" id="A0A8B4TPB0"/>
<dbReference type="Pfam" id="PF03237">
    <property type="entry name" value="Terminase_6N"/>
    <property type="match status" value="1"/>
</dbReference>
<evidence type="ECO:0000313" key="2">
    <source>
        <dbReference type="Proteomes" id="UP000257712"/>
    </source>
</evidence>
<proteinExistence type="predicted"/>
<dbReference type="EMBL" id="UJZG01000001">
    <property type="protein sequence ID" value="SXD86825.1"/>
    <property type="molecule type" value="Genomic_DNA"/>
</dbReference>
<protein>
    <submittedName>
        <fullName evidence="1">Bacteriophage terminase large (ATPase) subunit and inactivated derivatives</fullName>
    </submittedName>
</protein>
<dbReference type="RefSeq" id="WP_117126197.1">
    <property type="nucleotide sequence ID" value="NZ_UJZG01000001.1"/>
</dbReference>
<accession>A0A8B4TPB0</accession>
<dbReference type="Gene3D" id="3.30.420.280">
    <property type="match status" value="1"/>
</dbReference>
<sequence length="545" mass="62302">MSLWKTHELYQSLDEKLSPTYLESLTEDELIELNDFISEKNDWYRYNKLATFKPYPYQLEYYSAALSHRQRYLSCSNRIGKSYGMAAEMAQHLCGDYATWWNGYRFENGGEIFWCIGLTQESTNGVLMKELLGVSDCRNLIDLGTGSIPREYIDVDSMVKDGERCKSVRIKHVSGKDNILHFYAATQGPMVLAGQTVGGMIWMDEQSPQEMEIYDQARTRTMTTKGHIAVTATPELGPTELWQTFHDDESGLLYMQTATWWDAHEKYVEGGHITDAIIDEQRASCSPHKFQMRSKGIPVMGEGAVYDFGEDAINTHIHIDEILKAPFAYKMLWGCDFGYAATERADPSTLILCAYKMENDTIYVVDEWNSKKDMLKVELPHQPAHMAKIIKESLFPNAPLICPHDGNGSAHGDNTTRIAEFKSLGINVISKVFEIPKQLTKGVIGAPSHPRSLEWTIQYLNTLFSQGKLKIDVNKPQGLMKEYRTYQWKENGKPVDKNNHHLDAMRYAVVTIKHRGLYASHCLHIPTNRWADSSDIDNRMKSRRF</sequence>
<comment type="caution">
    <text evidence="1">The sequence shown here is derived from an EMBL/GenBank/DDBJ whole genome shotgun (WGS) entry which is preliminary data.</text>
</comment>
<dbReference type="Gene3D" id="3.40.50.300">
    <property type="entry name" value="P-loop containing nucleotide triphosphate hydrolases"/>
    <property type="match status" value="1"/>
</dbReference>
<gene>
    <name evidence="1" type="ORF">SAMEA3538780_00425</name>
</gene>
<dbReference type="InterPro" id="IPR027417">
    <property type="entry name" value="P-loop_NTPase"/>
</dbReference>